<organism evidence="2 3">
    <name type="scientific">Peribacillus asahii</name>
    <dbReference type="NCBI Taxonomy" id="228899"/>
    <lineage>
        <taxon>Bacteria</taxon>
        <taxon>Bacillati</taxon>
        <taxon>Bacillota</taxon>
        <taxon>Bacilli</taxon>
        <taxon>Bacillales</taxon>
        <taxon>Bacillaceae</taxon>
        <taxon>Peribacillus</taxon>
    </lineage>
</organism>
<reference evidence="2 3" key="1">
    <citation type="submission" date="2018-01" db="EMBL/GenBank/DDBJ databases">
        <title>Bacillus asahii Genome sequencing and assembly.</title>
        <authorList>
            <person name="Jiang H."/>
            <person name="Feng Y."/>
            <person name="Zhao F."/>
            <person name="Lin X."/>
        </authorList>
    </citation>
    <scope>NUCLEOTIDE SEQUENCE [LARGE SCALE GENOMIC DNA]</scope>
    <source>
        <strain evidence="2 3">OM18</strain>
    </source>
</reference>
<name>A0A3Q9RPH6_9BACI</name>
<evidence type="ECO:0000313" key="3">
    <source>
        <dbReference type="Proteomes" id="UP000283095"/>
    </source>
</evidence>
<sequence length="58" mass="7006">MKKEYIVFSQRLAATLMLKGFVLKRMEKTNRDNSNRNVFYFNESNDLLKIVEDYKNIK</sequence>
<dbReference type="EMBL" id="CP026095">
    <property type="protein sequence ID" value="AZV43754.1"/>
    <property type="molecule type" value="Genomic_DNA"/>
</dbReference>
<dbReference type="InterPro" id="IPR043718">
    <property type="entry name" value="DUF5659"/>
</dbReference>
<feature type="domain" description="DUF5659" evidence="1">
    <location>
        <begin position="2"/>
        <end position="56"/>
    </location>
</feature>
<dbReference type="AlphaFoldDB" id="A0A3Q9RPH6"/>
<protein>
    <recommendedName>
        <fullName evidence="1">DUF5659 domain-containing protein</fullName>
    </recommendedName>
</protein>
<dbReference type="RefSeq" id="WP_164853250.1">
    <property type="nucleotide sequence ID" value="NZ_CP026095.1"/>
</dbReference>
<accession>A0A3Q9RPH6</accession>
<evidence type="ECO:0000259" key="1">
    <source>
        <dbReference type="Pfam" id="PF18903"/>
    </source>
</evidence>
<dbReference type="KEGG" id="pasa:BAOM_3145"/>
<dbReference type="Pfam" id="PF18903">
    <property type="entry name" value="DUF5659"/>
    <property type="match status" value="1"/>
</dbReference>
<evidence type="ECO:0000313" key="2">
    <source>
        <dbReference type="EMBL" id="AZV43754.1"/>
    </source>
</evidence>
<gene>
    <name evidence="2" type="ORF">BAOM_3145</name>
</gene>
<proteinExistence type="predicted"/>
<dbReference type="Proteomes" id="UP000283095">
    <property type="component" value="Chromosome"/>
</dbReference>